<dbReference type="EMBL" id="GIBP01002640">
    <property type="protein sequence ID" value="NDV31609.1"/>
    <property type="molecule type" value="Transcribed_RNA"/>
</dbReference>
<accession>A0A6B2L3T2</accession>
<dbReference type="SUPFAM" id="SSF52025">
    <property type="entry name" value="PA domain"/>
    <property type="match status" value="1"/>
</dbReference>
<dbReference type="PANTHER" id="PTHR12147:SF26">
    <property type="entry name" value="PEPTIDASE M28 DOMAIN-CONTAINING PROTEIN"/>
    <property type="match status" value="1"/>
</dbReference>
<dbReference type="Gene3D" id="3.40.630.10">
    <property type="entry name" value="Zn peptidases"/>
    <property type="match status" value="1"/>
</dbReference>
<dbReference type="GO" id="GO:0006508">
    <property type="term" value="P:proteolysis"/>
    <property type="evidence" value="ECO:0007669"/>
    <property type="project" value="InterPro"/>
</dbReference>
<comment type="similarity">
    <text evidence="2">Belongs to the peptidase M28 family. M28B subfamily.</text>
</comment>
<feature type="domain" description="PA" evidence="3">
    <location>
        <begin position="98"/>
        <end position="185"/>
    </location>
</feature>
<dbReference type="InterPro" id="IPR003137">
    <property type="entry name" value="PA_domain"/>
</dbReference>
<dbReference type="CDD" id="cd00538">
    <property type="entry name" value="PA"/>
    <property type="match status" value="1"/>
</dbReference>
<evidence type="ECO:0000259" key="4">
    <source>
        <dbReference type="Pfam" id="PF04389"/>
    </source>
</evidence>
<dbReference type="Pfam" id="PF04389">
    <property type="entry name" value="Peptidase_M28"/>
    <property type="match status" value="1"/>
</dbReference>
<comment type="cofactor">
    <cofactor evidence="1">
        <name>Zn(2+)</name>
        <dbReference type="ChEBI" id="CHEBI:29105"/>
    </cofactor>
</comment>
<proteinExistence type="inferred from homology"/>
<dbReference type="InterPro" id="IPR007484">
    <property type="entry name" value="Peptidase_M28"/>
</dbReference>
<name>A0A6B2L3T2_9EUKA</name>
<dbReference type="AlphaFoldDB" id="A0A6B2L3T2"/>
<protein>
    <recommendedName>
        <fullName evidence="6">Peptidase M28 domain-containing protein</fullName>
    </recommendedName>
</protein>
<dbReference type="InterPro" id="IPR046450">
    <property type="entry name" value="PA_dom_sf"/>
</dbReference>
<sequence>MVHLNSFNDIALTNGSRAVMTGYVYSAQYVMETLKQHTNCDISTEEFETAIYTELSPPSLSLVEPWGMDFQLGVDYSGLRYGGNGTHHLTNRSLCIIPNGGCNQTDFPPDPNGCIALIQLLPSNDCPLINKAINAEQAKAAAVIFYNHINRTALITSRVRGAGWFPGEPLLTIPALAASYSLGSTLSALSSARVDLQANTKIQIVSSFNVFCETKEGNASNLIVAGAHLDSVPEGPGINDNGSGSASLLEIVVQWYGLGLVPVNRIRFAWWGSEEVGLIGSRNYVRGLTPGELGNIAMNLNFDMLGSPNYYIGVHDGSTAVKAQQGSSVITTMFEEYFNYSEVNYILIDLIAGSDFLPFIEADIPAGGLAAGAGSIKGVEDRALFGGFANAAYDPCYHQFCDTIDNINTEALGSMASAAAYVIQKASQTADLRAFLQAPLTVHPHQTQSSCEIE</sequence>
<dbReference type="GO" id="GO:0008235">
    <property type="term" value="F:metalloexopeptidase activity"/>
    <property type="evidence" value="ECO:0007669"/>
    <property type="project" value="InterPro"/>
</dbReference>
<dbReference type="InterPro" id="IPR045175">
    <property type="entry name" value="M28_fam"/>
</dbReference>
<evidence type="ECO:0000313" key="5">
    <source>
        <dbReference type="EMBL" id="NDV31609.1"/>
    </source>
</evidence>
<evidence type="ECO:0000256" key="2">
    <source>
        <dbReference type="ARBA" id="ARBA00005634"/>
    </source>
</evidence>
<organism evidence="5">
    <name type="scientific">Arcella intermedia</name>
    <dbReference type="NCBI Taxonomy" id="1963864"/>
    <lineage>
        <taxon>Eukaryota</taxon>
        <taxon>Amoebozoa</taxon>
        <taxon>Tubulinea</taxon>
        <taxon>Elardia</taxon>
        <taxon>Arcellinida</taxon>
        <taxon>Sphaerothecina</taxon>
        <taxon>Arcellidae</taxon>
        <taxon>Arcella</taxon>
    </lineage>
</organism>
<evidence type="ECO:0000259" key="3">
    <source>
        <dbReference type="Pfam" id="PF02225"/>
    </source>
</evidence>
<dbReference type="Pfam" id="PF02225">
    <property type="entry name" value="PA"/>
    <property type="match status" value="1"/>
</dbReference>
<dbReference type="SUPFAM" id="SSF53187">
    <property type="entry name" value="Zn-dependent exopeptidases"/>
    <property type="match status" value="1"/>
</dbReference>
<reference evidence="5" key="1">
    <citation type="journal article" date="2020" name="J. Eukaryot. Microbiol.">
        <title>De novo Sequencing, Assembly and Annotation of the Transcriptome for the Free-Living Testate Amoeba Arcella intermedia.</title>
        <authorList>
            <person name="Ribeiro G.M."/>
            <person name="Porfirio-Sousa A.L."/>
            <person name="Maurer-Alcala X.X."/>
            <person name="Katz L.A."/>
            <person name="Lahr D.J.G."/>
        </authorList>
    </citation>
    <scope>NUCLEOTIDE SEQUENCE</scope>
</reference>
<dbReference type="PANTHER" id="PTHR12147">
    <property type="entry name" value="METALLOPEPTIDASE M28 FAMILY MEMBER"/>
    <property type="match status" value="1"/>
</dbReference>
<feature type="domain" description="Peptidase M28" evidence="4">
    <location>
        <begin position="209"/>
        <end position="422"/>
    </location>
</feature>
<evidence type="ECO:0008006" key="6">
    <source>
        <dbReference type="Google" id="ProtNLM"/>
    </source>
</evidence>
<evidence type="ECO:0000256" key="1">
    <source>
        <dbReference type="ARBA" id="ARBA00001947"/>
    </source>
</evidence>